<dbReference type="InterPro" id="IPR044730">
    <property type="entry name" value="RNase_H-like_dom_plant"/>
</dbReference>
<proteinExistence type="predicted"/>
<reference evidence="2 3" key="2">
    <citation type="journal article" date="2017" name="Front. Plant Sci.">
        <title>Gene Classification and Mining of Molecular Markers Useful in Red Clover (Trifolium pratense) Breeding.</title>
        <authorList>
            <person name="Istvanek J."/>
            <person name="Dluhosova J."/>
            <person name="Dluhos P."/>
            <person name="Patkova L."/>
            <person name="Nedelnik J."/>
            <person name="Repkova J."/>
        </authorList>
    </citation>
    <scope>NUCLEOTIDE SEQUENCE [LARGE SCALE GENOMIC DNA]</scope>
    <source>
        <strain evidence="3">cv. Tatra</strain>
        <tissue evidence="2">Young leaves</tissue>
    </source>
</reference>
<dbReference type="InterPro" id="IPR052929">
    <property type="entry name" value="RNase_H-like_EbsB-rel"/>
</dbReference>
<dbReference type="GO" id="GO:0004523">
    <property type="term" value="F:RNA-DNA hybrid ribonuclease activity"/>
    <property type="evidence" value="ECO:0007669"/>
    <property type="project" value="InterPro"/>
</dbReference>
<organism evidence="2 3">
    <name type="scientific">Trifolium pratense</name>
    <name type="common">Red clover</name>
    <dbReference type="NCBI Taxonomy" id="57577"/>
    <lineage>
        <taxon>Eukaryota</taxon>
        <taxon>Viridiplantae</taxon>
        <taxon>Streptophyta</taxon>
        <taxon>Embryophyta</taxon>
        <taxon>Tracheophyta</taxon>
        <taxon>Spermatophyta</taxon>
        <taxon>Magnoliopsida</taxon>
        <taxon>eudicotyledons</taxon>
        <taxon>Gunneridae</taxon>
        <taxon>Pentapetalae</taxon>
        <taxon>rosids</taxon>
        <taxon>fabids</taxon>
        <taxon>Fabales</taxon>
        <taxon>Fabaceae</taxon>
        <taxon>Papilionoideae</taxon>
        <taxon>50 kb inversion clade</taxon>
        <taxon>NPAAA clade</taxon>
        <taxon>Hologalegina</taxon>
        <taxon>IRL clade</taxon>
        <taxon>Trifolieae</taxon>
        <taxon>Trifolium</taxon>
    </lineage>
</organism>
<accession>A0A2K3MZJ6</accession>
<protein>
    <submittedName>
        <fullName evidence="2">Pentatricopeptide repeat-containing protein</fullName>
    </submittedName>
</protein>
<dbReference type="SUPFAM" id="SSF53098">
    <property type="entry name" value="Ribonuclease H-like"/>
    <property type="match status" value="1"/>
</dbReference>
<dbReference type="CDD" id="cd06222">
    <property type="entry name" value="RNase_H_like"/>
    <property type="match status" value="1"/>
</dbReference>
<dbReference type="EMBL" id="ASHM01014277">
    <property type="protein sequence ID" value="PNX96218.1"/>
    <property type="molecule type" value="Genomic_DNA"/>
</dbReference>
<dbReference type="PANTHER" id="PTHR47074">
    <property type="entry name" value="BNAC02G40300D PROTEIN"/>
    <property type="match status" value="1"/>
</dbReference>
<comment type="caution">
    <text evidence="2">The sequence shown here is derived from an EMBL/GenBank/DDBJ whole genome shotgun (WGS) entry which is preliminary data.</text>
</comment>
<evidence type="ECO:0000313" key="2">
    <source>
        <dbReference type="EMBL" id="PNX96218.1"/>
    </source>
</evidence>
<evidence type="ECO:0000313" key="3">
    <source>
        <dbReference type="Proteomes" id="UP000236291"/>
    </source>
</evidence>
<reference evidence="2 3" key="1">
    <citation type="journal article" date="2014" name="Am. J. Bot.">
        <title>Genome assembly and annotation for red clover (Trifolium pratense; Fabaceae).</title>
        <authorList>
            <person name="Istvanek J."/>
            <person name="Jaros M."/>
            <person name="Krenek A."/>
            <person name="Repkova J."/>
        </authorList>
    </citation>
    <scope>NUCLEOTIDE SEQUENCE [LARGE SCALE GENOMIC DNA]</scope>
    <source>
        <strain evidence="3">cv. Tatra</strain>
        <tissue evidence="2">Young leaves</tissue>
    </source>
</reference>
<dbReference type="InterPro" id="IPR002156">
    <property type="entry name" value="RNaseH_domain"/>
</dbReference>
<dbReference type="GO" id="GO:0003676">
    <property type="term" value="F:nucleic acid binding"/>
    <property type="evidence" value="ECO:0007669"/>
    <property type="project" value="InterPro"/>
</dbReference>
<sequence>MFNLALLGKQVWRLMSQPDLLVARLLKAQYFPRTDIFEAKKGNNSSYVWKSIHEAIPMVKQGTRWKIGSGDKIWIFQDRWLVNGNLAQPAKHFNNRLDLTVQDLLLQGQKSWRTELLHHWFSLQTVLEVLHTPLFDSVVLDERFWRPDNRGTYSGRSAYNFCLTELINNVGLDVEGDWITIWKLSVPPKCIKSRETWRNLGMQYNIDQVQLQNGNIEGIIFSILSNLSNNEKCTFAVNLWSLWRSRNVAVWDNQLDRTVDIIHRGSCLLTEWRIARNVEEQDLLYNHHRQGSSKWQRPPHNFIKCNVDASFSEHHNKVGIGICLRDEFGMFMGARTLWYQPVMTVAIGEVLRLLAAIDWVKELTFENVIFCEDSKEVADSLYSDERDATELGSILTRCRDDLSNFCNNSYVEFSRREANMVAHNLAKAAIYNADSHIYFDIPIVLIL</sequence>
<feature type="domain" description="RNase H type-1" evidence="1">
    <location>
        <begin position="306"/>
        <end position="429"/>
    </location>
</feature>
<dbReference type="InterPro" id="IPR012337">
    <property type="entry name" value="RNaseH-like_sf"/>
</dbReference>
<dbReference type="Gene3D" id="3.30.420.10">
    <property type="entry name" value="Ribonuclease H-like superfamily/Ribonuclease H"/>
    <property type="match status" value="1"/>
</dbReference>
<dbReference type="InterPro" id="IPR036397">
    <property type="entry name" value="RNaseH_sf"/>
</dbReference>
<gene>
    <name evidence="2" type="ORF">L195_g019420</name>
</gene>
<dbReference type="AlphaFoldDB" id="A0A2K3MZJ6"/>
<dbReference type="Pfam" id="PF13456">
    <property type="entry name" value="RVT_3"/>
    <property type="match status" value="1"/>
</dbReference>
<dbReference type="PANTHER" id="PTHR47074:SF48">
    <property type="entry name" value="POLYNUCLEOTIDYL TRANSFERASE, RIBONUCLEASE H-LIKE SUPERFAMILY PROTEIN"/>
    <property type="match status" value="1"/>
</dbReference>
<name>A0A2K3MZJ6_TRIPR</name>
<dbReference type="Proteomes" id="UP000236291">
    <property type="component" value="Unassembled WGS sequence"/>
</dbReference>
<dbReference type="STRING" id="57577.A0A2K3MZJ6"/>
<evidence type="ECO:0000259" key="1">
    <source>
        <dbReference type="Pfam" id="PF13456"/>
    </source>
</evidence>